<evidence type="ECO:0000313" key="3">
    <source>
        <dbReference type="Proteomes" id="UP000025238"/>
    </source>
</evidence>
<dbReference type="PROSITE" id="PS51257">
    <property type="entry name" value="PROKAR_LIPOPROTEIN"/>
    <property type="match status" value="1"/>
</dbReference>
<proteinExistence type="predicted"/>
<gene>
    <name evidence="2" type="ORF">UIB01_00380</name>
</gene>
<evidence type="ECO:0000256" key="1">
    <source>
        <dbReference type="SAM" id="SignalP"/>
    </source>
</evidence>
<dbReference type="KEGG" id="pstu:UIB01_00380"/>
<feature type="signal peptide" evidence="1">
    <location>
        <begin position="1"/>
        <end position="17"/>
    </location>
</feature>
<sequence>MRGFLLLLFVTSLTGCAAMMPKPDPAQAWIDLNPNGETQLQAVAVDGRTLDDPRYFQVPPGSRKLEMRYRFDVDGANIGPGSNALARDCKLTLEYDRFTAGARYRLVAGGYGFRPWAKLYDQHQYVLARAEEKGCGDLAGR</sequence>
<dbReference type="EMBL" id="CP007509">
    <property type="protein sequence ID" value="AHY40986.1"/>
    <property type="molecule type" value="Genomic_DNA"/>
</dbReference>
<dbReference type="OrthoDB" id="6997359at2"/>
<name>A0A023WLY7_STUST</name>
<organism evidence="2 3">
    <name type="scientific">Stutzerimonas stutzeri</name>
    <name type="common">Pseudomonas stutzeri</name>
    <dbReference type="NCBI Taxonomy" id="316"/>
    <lineage>
        <taxon>Bacteria</taxon>
        <taxon>Pseudomonadati</taxon>
        <taxon>Pseudomonadota</taxon>
        <taxon>Gammaproteobacteria</taxon>
        <taxon>Pseudomonadales</taxon>
        <taxon>Pseudomonadaceae</taxon>
        <taxon>Stutzerimonas</taxon>
    </lineage>
</organism>
<evidence type="ECO:0008006" key="4">
    <source>
        <dbReference type="Google" id="ProtNLM"/>
    </source>
</evidence>
<feature type="chain" id="PRO_5001524747" description="Lipoprotein" evidence="1">
    <location>
        <begin position="18"/>
        <end position="141"/>
    </location>
</feature>
<dbReference type="AlphaFoldDB" id="A0A023WLY7"/>
<keyword evidence="1" id="KW-0732">Signal</keyword>
<dbReference type="PATRIC" id="fig|316.97.peg.77"/>
<reference evidence="2 3" key="1">
    <citation type="submission" date="2014-03" db="EMBL/GenBank/DDBJ databases">
        <title>Complete genome sequence of Pseudomonas stutzeri 19SMN4.</title>
        <authorList>
            <person name="Brunet-Galmes I."/>
            <person name="Nogales B."/>
            <person name="Busquets A."/>
            <person name="Pena A."/>
            <person name="Gomila M."/>
            <person name="Garcia-Valdes E."/>
            <person name="Lalucat J."/>
            <person name="Bennasar A."/>
            <person name="Bosch R."/>
        </authorList>
    </citation>
    <scope>NUCLEOTIDE SEQUENCE [LARGE SCALE GENOMIC DNA]</scope>
    <source>
        <strain evidence="2 3">19SMN4</strain>
    </source>
</reference>
<dbReference type="Proteomes" id="UP000025238">
    <property type="component" value="Chromosome"/>
</dbReference>
<evidence type="ECO:0000313" key="2">
    <source>
        <dbReference type="EMBL" id="AHY40986.1"/>
    </source>
</evidence>
<protein>
    <recommendedName>
        <fullName evidence="4">Lipoprotein</fullName>
    </recommendedName>
</protein>
<accession>A0A023WLY7</accession>